<comment type="similarity">
    <text evidence="1">Belongs to the short-chain dehydrogenases/reductases (SDR) family.</text>
</comment>
<dbReference type="PRINTS" id="PR00080">
    <property type="entry name" value="SDRFAMILY"/>
</dbReference>
<dbReference type="GO" id="GO:0016491">
    <property type="term" value="F:oxidoreductase activity"/>
    <property type="evidence" value="ECO:0007669"/>
    <property type="project" value="UniProtKB-KW"/>
</dbReference>
<dbReference type="InterPro" id="IPR002347">
    <property type="entry name" value="SDR_fam"/>
</dbReference>
<dbReference type="PRINTS" id="PR00081">
    <property type="entry name" value="GDHRDH"/>
</dbReference>
<dbReference type="FunFam" id="3.40.50.720:FF:000084">
    <property type="entry name" value="Short-chain dehydrogenase reductase"/>
    <property type="match status" value="1"/>
</dbReference>
<organism evidence="3 4">
    <name type="scientific">Thermanaerothrix daxensis</name>
    <dbReference type="NCBI Taxonomy" id="869279"/>
    <lineage>
        <taxon>Bacteria</taxon>
        <taxon>Bacillati</taxon>
        <taxon>Chloroflexota</taxon>
        <taxon>Anaerolineae</taxon>
        <taxon>Anaerolineales</taxon>
        <taxon>Anaerolineaceae</taxon>
        <taxon>Thermanaerothrix</taxon>
    </lineage>
</organism>
<evidence type="ECO:0000313" key="4">
    <source>
        <dbReference type="Proteomes" id="UP000050544"/>
    </source>
</evidence>
<dbReference type="Pfam" id="PF13561">
    <property type="entry name" value="adh_short_C2"/>
    <property type="match status" value="1"/>
</dbReference>
<dbReference type="RefSeq" id="WP_054521470.1">
    <property type="nucleotide sequence ID" value="NZ_LGKO01000004.1"/>
</dbReference>
<dbReference type="NCBIfam" id="NF005559">
    <property type="entry name" value="PRK07231.1"/>
    <property type="match status" value="1"/>
</dbReference>
<sequence length="259" mass="27647">MSNVPSWLDMHGKVVVITGASGWLGQAIVRRFASAGAAIALHYFTHSEAAQRLQDEIRHSGGKAICVQANLSEEEGVEALLRATLDAYARVDVWINNAGTYPVSPLLDLSVGEWQEVIDVNLQAVFISTQKVARQMIAQGEGGVILNIASIEGLSPAMGHSHYSSAKAAVIMLTRAAAYELGPYGIRVNAVSPGLIARPGIEDAWPQGVRSWLETAPLRRMGQPEEIAEACFFLASPAAAWITGTNLIIDGGASCRPIF</sequence>
<evidence type="ECO:0000256" key="1">
    <source>
        <dbReference type="ARBA" id="ARBA00006484"/>
    </source>
</evidence>
<evidence type="ECO:0000256" key="2">
    <source>
        <dbReference type="ARBA" id="ARBA00023002"/>
    </source>
</evidence>
<dbReference type="Proteomes" id="UP000050544">
    <property type="component" value="Unassembled WGS sequence"/>
</dbReference>
<dbReference type="PANTHER" id="PTHR43639">
    <property type="entry name" value="OXIDOREDUCTASE, SHORT-CHAIN DEHYDROGENASE/REDUCTASE FAMILY (AFU_ORTHOLOGUE AFUA_5G02870)"/>
    <property type="match status" value="1"/>
</dbReference>
<name>A0A0P6Y1W1_9CHLR</name>
<keyword evidence="4" id="KW-1185">Reference proteome</keyword>
<dbReference type="PANTHER" id="PTHR43639:SF1">
    <property type="entry name" value="SHORT-CHAIN DEHYDROGENASE_REDUCTASE FAMILY PROTEIN"/>
    <property type="match status" value="1"/>
</dbReference>
<evidence type="ECO:0000313" key="3">
    <source>
        <dbReference type="EMBL" id="KPL83091.1"/>
    </source>
</evidence>
<dbReference type="SUPFAM" id="SSF51735">
    <property type="entry name" value="NAD(P)-binding Rossmann-fold domains"/>
    <property type="match status" value="1"/>
</dbReference>
<keyword evidence="2" id="KW-0560">Oxidoreductase</keyword>
<gene>
    <name evidence="3" type="ORF">SE15_07345</name>
</gene>
<dbReference type="STRING" id="869279.SE15_07345"/>
<dbReference type="EMBL" id="LGKO01000004">
    <property type="protein sequence ID" value="KPL83091.1"/>
    <property type="molecule type" value="Genomic_DNA"/>
</dbReference>
<dbReference type="PROSITE" id="PS00061">
    <property type="entry name" value="ADH_SHORT"/>
    <property type="match status" value="1"/>
</dbReference>
<comment type="caution">
    <text evidence="3">The sequence shown here is derived from an EMBL/GenBank/DDBJ whole genome shotgun (WGS) entry which is preliminary data.</text>
</comment>
<accession>A0A0P6Y1W1</accession>
<dbReference type="OrthoDB" id="9779552at2"/>
<evidence type="ECO:0008006" key="5">
    <source>
        <dbReference type="Google" id="ProtNLM"/>
    </source>
</evidence>
<dbReference type="InterPro" id="IPR020904">
    <property type="entry name" value="Sc_DH/Rdtase_CS"/>
</dbReference>
<proteinExistence type="inferred from homology"/>
<protein>
    <recommendedName>
        <fullName evidence="5">Short-chain dehydrogenase</fullName>
    </recommendedName>
</protein>
<dbReference type="InterPro" id="IPR036291">
    <property type="entry name" value="NAD(P)-bd_dom_sf"/>
</dbReference>
<dbReference type="AlphaFoldDB" id="A0A0P6Y1W1"/>
<dbReference type="Gene3D" id="3.40.50.720">
    <property type="entry name" value="NAD(P)-binding Rossmann-like Domain"/>
    <property type="match status" value="1"/>
</dbReference>
<reference evidence="3 4" key="1">
    <citation type="submission" date="2015-07" db="EMBL/GenBank/DDBJ databases">
        <title>Whole genome sequence of Thermanaerothrix daxensis DSM 23592.</title>
        <authorList>
            <person name="Hemp J."/>
            <person name="Ward L.M."/>
            <person name="Pace L.A."/>
            <person name="Fischer W.W."/>
        </authorList>
    </citation>
    <scope>NUCLEOTIDE SEQUENCE [LARGE SCALE GENOMIC DNA]</scope>
    <source>
        <strain evidence="3 4">GNS-1</strain>
    </source>
</reference>